<proteinExistence type="inferred from homology"/>
<dbReference type="FunFam" id="3.90.640.10:FF:000002">
    <property type="entry name" value="Heat shock 70 kDa"/>
    <property type="match status" value="1"/>
</dbReference>
<sequence>MFQRKGDRIVIGIDLGTAYSKVAVWKHDLVEIIPDEREAGCLFGQEAQDQVTKNPVNTIFDTKRLIGNRSIDREIMPDLMHWPFKVVSKDNNPYCRVELKGDIKELTPQVATVLIPAHLRQTAETYLGNIVADAVISVPASFTDAQRQATKDAGAIAGLNVTRIIKEPSAAAIAFVLNKKITDQKRVLIIDLGASTLDVTLVTIEDDVIDVLATVGTTHPGGQDFDIRLVAALTQEFKRISRQDITSDTRAIARLRTVCERTKRTLSTSTETTIDIGALAANIDFSTTVTRTHFEALNNDFFETILDTVGMVLSNSKEDKDSIDDVILMIADYFGGKELNTALNASEAVVTGAAFLGVMLTGPVASKFEDILLIEATSLTIGTEGPKGEMVPIIRHSVSIPIRRMEVFSTTEDNQFKVSIPVFEGSSNVARNNNVLGTLEIAGIPPMPREDPQIKIDFNIDSNRILDVSEGFKTENNTLRVITIDKGGLSKKEIERISKEFKAWRAEHRLNSARNELETDIADLRIGTSFD</sequence>
<dbReference type="PRINTS" id="PR00301">
    <property type="entry name" value="HEATSHOCK70"/>
</dbReference>
<accession>A0A9P6QMQ5</accession>
<comment type="caution">
    <text evidence="4">The sequence shown here is derived from an EMBL/GenBank/DDBJ whole genome shotgun (WGS) entry which is preliminary data.</text>
</comment>
<dbReference type="Gene3D" id="2.60.34.10">
    <property type="entry name" value="Substrate Binding Domain Of DNAk, Chain A, domain 1"/>
    <property type="match status" value="1"/>
</dbReference>
<dbReference type="Gene3D" id="3.90.640.10">
    <property type="entry name" value="Actin, Chain A, domain 4"/>
    <property type="match status" value="1"/>
</dbReference>
<keyword evidence="2 3" id="KW-0067">ATP-binding</keyword>
<dbReference type="InterPro" id="IPR043129">
    <property type="entry name" value="ATPase_NBD"/>
</dbReference>
<dbReference type="OrthoDB" id="2401965at2759"/>
<dbReference type="Pfam" id="PF00012">
    <property type="entry name" value="HSP70"/>
    <property type="match status" value="1"/>
</dbReference>
<reference evidence="4" key="1">
    <citation type="journal article" date="2020" name="Fungal Divers.">
        <title>Resolving the Mortierellaceae phylogeny through synthesis of multi-gene phylogenetics and phylogenomics.</title>
        <authorList>
            <person name="Vandepol N."/>
            <person name="Liber J."/>
            <person name="Desiro A."/>
            <person name="Na H."/>
            <person name="Kennedy M."/>
            <person name="Barry K."/>
            <person name="Grigoriev I.V."/>
            <person name="Miller A.N."/>
            <person name="O'Donnell K."/>
            <person name="Stajich J.E."/>
            <person name="Bonito G."/>
        </authorList>
    </citation>
    <scope>NUCLEOTIDE SEQUENCE</scope>
    <source>
        <strain evidence="4">NVP60</strain>
    </source>
</reference>
<dbReference type="GO" id="GO:0005524">
    <property type="term" value="F:ATP binding"/>
    <property type="evidence" value="ECO:0007669"/>
    <property type="project" value="UniProtKB-KW"/>
</dbReference>
<name>A0A9P6QMQ5_9FUNG</name>
<evidence type="ECO:0000313" key="4">
    <source>
        <dbReference type="EMBL" id="KAG0285071.1"/>
    </source>
</evidence>
<dbReference type="GO" id="GO:0140662">
    <property type="term" value="F:ATP-dependent protein folding chaperone"/>
    <property type="evidence" value="ECO:0007669"/>
    <property type="project" value="InterPro"/>
</dbReference>
<dbReference type="InterPro" id="IPR029047">
    <property type="entry name" value="HSP70_peptide-bd_sf"/>
</dbReference>
<keyword evidence="1 3" id="KW-0547">Nucleotide-binding</keyword>
<comment type="similarity">
    <text evidence="3">Belongs to the heat shock protein 70 family.</text>
</comment>
<dbReference type="PANTHER" id="PTHR19375">
    <property type="entry name" value="HEAT SHOCK PROTEIN 70KDA"/>
    <property type="match status" value="1"/>
</dbReference>
<dbReference type="EMBL" id="JAAAIN010003581">
    <property type="protein sequence ID" value="KAG0285071.1"/>
    <property type="molecule type" value="Genomic_DNA"/>
</dbReference>
<evidence type="ECO:0000256" key="1">
    <source>
        <dbReference type="ARBA" id="ARBA00022741"/>
    </source>
</evidence>
<dbReference type="Gene3D" id="3.30.420.40">
    <property type="match status" value="2"/>
</dbReference>
<keyword evidence="5" id="KW-1185">Reference proteome</keyword>
<dbReference type="InterPro" id="IPR013126">
    <property type="entry name" value="Hsp_70_fam"/>
</dbReference>
<protein>
    <submittedName>
        <fullName evidence="4">70-kilodalton heat shock protein</fullName>
    </submittedName>
</protein>
<dbReference type="SUPFAM" id="SSF53067">
    <property type="entry name" value="Actin-like ATPase domain"/>
    <property type="match status" value="2"/>
</dbReference>
<dbReference type="SUPFAM" id="SSF100920">
    <property type="entry name" value="Heat shock protein 70kD (HSP70), peptide-binding domain"/>
    <property type="match status" value="1"/>
</dbReference>
<evidence type="ECO:0000256" key="2">
    <source>
        <dbReference type="ARBA" id="ARBA00022840"/>
    </source>
</evidence>
<dbReference type="Gene3D" id="3.30.30.30">
    <property type="match status" value="1"/>
</dbReference>
<organism evidence="4 5">
    <name type="scientific">Linnemannia gamsii</name>
    <dbReference type="NCBI Taxonomy" id="64522"/>
    <lineage>
        <taxon>Eukaryota</taxon>
        <taxon>Fungi</taxon>
        <taxon>Fungi incertae sedis</taxon>
        <taxon>Mucoromycota</taxon>
        <taxon>Mortierellomycotina</taxon>
        <taxon>Mortierellomycetes</taxon>
        <taxon>Mortierellales</taxon>
        <taxon>Mortierellaceae</taxon>
        <taxon>Linnemannia</taxon>
    </lineage>
</organism>
<dbReference type="Proteomes" id="UP000823405">
    <property type="component" value="Unassembled WGS sequence"/>
</dbReference>
<keyword evidence="4" id="KW-0346">Stress response</keyword>
<gene>
    <name evidence="4" type="primary">HSP70_3</name>
    <name evidence="4" type="ORF">BGZ97_007949</name>
</gene>
<evidence type="ECO:0000313" key="5">
    <source>
        <dbReference type="Proteomes" id="UP000823405"/>
    </source>
</evidence>
<dbReference type="FunFam" id="3.30.30.30:FF:000001">
    <property type="entry name" value="heat shock 70 kDa protein-like"/>
    <property type="match status" value="1"/>
</dbReference>
<evidence type="ECO:0000256" key="3">
    <source>
        <dbReference type="RuleBase" id="RU003322"/>
    </source>
</evidence>
<dbReference type="AlphaFoldDB" id="A0A9P6QMQ5"/>